<sequence length="135" mass="15207">MVTHPVAACGASPNNNPEHLRSYANRQATAAIISGWLASRVQFCQISCASQINKRTHCPFASPAGCRREPSPRPPVSHTYSLRRTLTAYLRLRYIIQVLLLLVPEQVVPTSPSKNETPSCVVRRQLLQQRRFRPF</sequence>
<dbReference type="AlphaFoldDB" id="A0A8T0MWR2"/>
<dbReference type="Proteomes" id="UP000823388">
    <property type="component" value="Chromosome 9N"/>
</dbReference>
<proteinExistence type="predicted"/>
<keyword evidence="2" id="KW-1185">Reference proteome</keyword>
<accession>A0A8T0MWR2</accession>
<protein>
    <submittedName>
        <fullName evidence="1">Uncharacterized protein</fullName>
    </submittedName>
</protein>
<dbReference type="EMBL" id="CM029054">
    <property type="protein sequence ID" value="KAG2540552.1"/>
    <property type="molecule type" value="Genomic_DNA"/>
</dbReference>
<gene>
    <name evidence="1" type="ORF">PVAP13_9NG560914</name>
</gene>
<name>A0A8T0MWR2_PANVG</name>
<reference evidence="1 2" key="1">
    <citation type="submission" date="2020-05" db="EMBL/GenBank/DDBJ databases">
        <title>WGS assembly of Panicum virgatum.</title>
        <authorList>
            <person name="Lovell J.T."/>
            <person name="Jenkins J."/>
            <person name="Shu S."/>
            <person name="Juenger T.E."/>
            <person name="Schmutz J."/>
        </authorList>
    </citation>
    <scope>NUCLEOTIDE SEQUENCE [LARGE SCALE GENOMIC DNA]</scope>
    <source>
        <strain evidence="2">cv. AP13</strain>
    </source>
</reference>
<comment type="caution">
    <text evidence="1">The sequence shown here is derived from an EMBL/GenBank/DDBJ whole genome shotgun (WGS) entry which is preliminary data.</text>
</comment>
<organism evidence="1 2">
    <name type="scientific">Panicum virgatum</name>
    <name type="common">Blackwell switchgrass</name>
    <dbReference type="NCBI Taxonomy" id="38727"/>
    <lineage>
        <taxon>Eukaryota</taxon>
        <taxon>Viridiplantae</taxon>
        <taxon>Streptophyta</taxon>
        <taxon>Embryophyta</taxon>
        <taxon>Tracheophyta</taxon>
        <taxon>Spermatophyta</taxon>
        <taxon>Magnoliopsida</taxon>
        <taxon>Liliopsida</taxon>
        <taxon>Poales</taxon>
        <taxon>Poaceae</taxon>
        <taxon>PACMAD clade</taxon>
        <taxon>Panicoideae</taxon>
        <taxon>Panicodae</taxon>
        <taxon>Paniceae</taxon>
        <taxon>Panicinae</taxon>
        <taxon>Panicum</taxon>
        <taxon>Panicum sect. Hiantes</taxon>
    </lineage>
</organism>
<evidence type="ECO:0000313" key="1">
    <source>
        <dbReference type="EMBL" id="KAG2540552.1"/>
    </source>
</evidence>
<evidence type="ECO:0000313" key="2">
    <source>
        <dbReference type="Proteomes" id="UP000823388"/>
    </source>
</evidence>